<dbReference type="AlphaFoldDB" id="A0A8H3WET2"/>
<evidence type="ECO:0000313" key="1">
    <source>
        <dbReference type="EMBL" id="KAF0327466.1"/>
    </source>
</evidence>
<keyword evidence="2" id="KW-1185">Reference proteome</keyword>
<name>A0A8H3WET2_9PEZI</name>
<comment type="caution">
    <text evidence="1">The sequence shown here is derived from an EMBL/GenBank/DDBJ whole genome shotgun (WGS) entry which is preliminary data.</text>
</comment>
<protein>
    <submittedName>
        <fullName evidence="1">Uncharacterized protein</fullName>
    </submittedName>
</protein>
<accession>A0A8H3WET2</accession>
<dbReference type="Proteomes" id="UP000434172">
    <property type="component" value="Unassembled WGS sequence"/>
</dbReference>
<organism evidence="1 2">
    <name type="scientific">Colletotrichum asianum</name>
    <dbReference type="NCBI Taxonomy" id="702518"/>
    <lineage>
        <taxon>Eukaryota</taxon>
        <taxon>Fungi</taxon>
        <taxon>Dikarya</taxon>
        <taxon>Ascomycota</taxon>
        <taxon>Pezizomycotina</taxon>
        <taxon>Sordariomycetes</taxon>
        <taxon>Hypocreomycetidae</taxon>
        <taxon>Glomerellales</taxon>
        <taxon>Glomerellaceae</taxon>
        <taxon>Colletotrichum</taxon>
        <taxon>Colletotrichum gloeosporioides species complex</taxon>
    </lineage>
</organism>
<gene>
    <name evidence="1" type="ORF">GQ607_005327</name>
</gene>
<sequence length="69" mass="7753">MKSVDLRGLWPRVHSKSGPRPFHVPFHRPSSLDVTCSRRAPQGRWGGSTGGILGVFWGEGRAIRETDRR</sequence>
<evidence type="ECO:0000313" key="2">
    <source>
        <dbReference type="Proteomes" id="UP000434172"/>
    </source>
</evidence>
<reference evidence="1 2" key="1">
    <citation type="submission" date="2019-12" db="EMBL/GenBank/DDBJ databases">
        <title>A genome sequence resource for the geographically widespread anthracnose pathogen Colletotrichum asianum.</title>
        <authorList>
            <person name="Meng Y."/>
        </authorList>
    </citation>
    <scope>NUCLEOTIDE SEQUENCE [LARGE SCALE GENOMIC DNA]</scope>
    <source>
        <strain evidence="1 2">ICMP 18580</strain>
    </source>
</reference>
<proteinExistence type="predicted"/>
<dbReference type="EMBL" id="WOWK01000023">
    <property type="protein sequence ID" value="KAF0327466.1"/>
    <property type="molecule type" value="Genomic_DNA"/>
</dbReference>